<reference evidence="15 16" key="1">
    <citation type="submission" date="2016-11" db="EMBL/GenBank/DDBJ databases">
        <authorList>
            <person name="Jaros S."/>
            <person name="Januszkiewicz K."/>
            <person name="Wedrychowicz H."/>
        </authorList>
    </citation>
    <scope>NUCLEOTIDE SEQUENCE [LARGE SCALE GENOMIC DNA]</scope>
    <source>
        <strain evidence="15 16">DSM 26883</strain>
    </source>
</reference>
<protein>
    <recommendedName>
        <fullName evidence="14">Peptide O-xylosyltransferase</fullName>
    </recommendedName>
</protein>
<organism evidence="15 16">
    <name type="scientific">Bacteroides faecichinchillae</name>
    <dbReference type="NCBI Taxonomy" id="871325"/>
    <lineage>
        <taxon>Bacteria</taxon>
        <taxon>Pseudomonadati</taxon>
        <taxon>Bacteroidota</taxon>
        <taxon>Bacteroidia</taxon>
        <taxon>Bacteroidales</taxon>
        <taxon>Bacteroidaceae</taxon>
        <taxon>Bacteroides</taxon>
    </lineage>
</organism>
<dbReference type="InterPro" id="IPR043538">
    <property type="entry name" value="XYLT"/>
</dbReference>
<name>A0A1M4ZQ25_9BACE</name>
<keyword evidence="5" id="KW-0812">Transmembrane</keyword>
<evidence type="ECO:0000256" key="13">
    <source>
        <dbReference type="ARBA" id="ARBA00023180"/>
    </source>
</evidence>
<keyword evidence="16" id="KW-1185">Reference proteome</keyword>
<evidence type="ECO:0000256" key="2">
    <source>
        <dbReference type="ARBA" id="ARBA00004648"/>
    </source>
</evidence>
<proteinExistence type="predicted"/>
<evidence type="ECO:0000256" key="12">
    <source>
        <dbReference type="ARBA" id="ARBA00023157"/>
    </source>
</evidence>
<accession>A0A1M4ZQ25</accession>
<sequence length="292" mass="35267">MRHAFLLIAHNEFQLLKVLLSMLDDKRNDIFLHIDKKVDIKSLDKDLFILKHARLFLLEHRLDVRWGDISVVKVEMLMFETARMKGPYDYYHLLSGVDLPIKSQDYIHEFFEKNKGYEFVAYSQGEANLKDLEWKMSNYHLFTRYYKIPPRFFRKKVERFRQKFLNLQKKYHYCRPYEIDFKKGSNWVSISNDLVTILLEKKKFILKRFKYVCCGDEIFLHSILWNSPLRDKIYRVNRDAGNGIRAIDWTRGDPYVWKKEDLSLLLESDDLFARKFSSDDMEIVMKVKELFS</sequence>
<dbReference type="STRING" id="871325.SAMN05444349_11338"/>
<dbReference type="GO" id="GO:0015012">
    <property type="term" value="P:heparan sulfate proteoglycan biosynthetic process"/>
    <property type="evidence" value="ECO:0007669"/>
    <property type="project" value="TreeGrafter"/>
</dbReference>
<keyword evidence="11" id="KW-0472">Membrane</keyword>
<evidence type="ECO:0000256" key="6">
    <source>
        <dbReference type="ARBA" id="ARBA00022723"/>
    </source>
</evidence>
<evidence type="ECO:0000256" key="1">
    <source>
        <dbReference type="ARBA" id="ARBA00004323"/>
    </source>
</evidence>
<keyword evidence="3" id="KW-0328">Glycosyltransferase</keyword>
<dbReference type="RefSeq" id="WP_073349722.1">
    <property type="nucleotide sequence ID" value="NZ_FQVD01000013.1"/>
</dbReference>
<dbReference type="EMBL" id="FQVD01000013">
    <property type="protein sequence ID" value="SHF19912.1"/>
    <property type="molecule type" value="Genomic_DNA"/>
</dbReference>
<evidence type="ECO:0000256" key="11">
    <source>
        <dbReference type="ARBA" id="ARBA00023136"/>
    </source>
</evidence>
<evidence type="ECO:0000256" key="5">
    <source>
        <dbReference type="ARBA" id="ARBA00022692"/>
    </source>
</evidence>
<comment type="subcellular location">
    <subcellularLocation>
        <location evidence="2">Endoplasmic reticulum membrane</location>
        <topology evidence="2">Single-pass type II membrane protein</topology>
    </subcellularLocation>
    <subcellularLocation>
        <location evidence="1">Golgi apparatus membrane</location>
        <topology evidence="1">Single-pass type II membrane protein</topology>
    </subcellularLocation>
</comment>
<evidence type="ECO:0000313" key="16">
    <source>
        <dbReference type="Proteomes" id="UP000184436"/>
    </source>
</evidence>
<keyword evidence="13" id="KW-0325">Glycoprotein</keyword>
<dbReference type="AlphaFoldDB" id="A0A1M4ZQ25"/>
<evidence type="ECO:0000256" key="14">
    <source>
        <dbReference type="ARBA" id="ARBA00042865"/>
    </source>
</evidence>
<evidence type="ECO:0000256" key="10">
    <source>
        <dbReference type="ARBA" id="ARBA00023034"/>
    </source>
</evidence>
<evidence type="ECO:0000256" key="8">
    <source>
        <dbReference type="ARBA" id="ARBA00022968"/>
    </source>
</evidence>
<keyword evidence="9" id="KW-1133">Transmembrane helix</keyword>
<dbReference type="GO" id="GO:0030158">
    <property type="term" value="F:protein xylosyltransferase activity"/>
    <property type="evidence" value="ECO:0007669"/>
    <property type="project" value="InterPro"/>
</dbReference>
<keyword evidence="6" id="KW-0479">Metal-binding</keyword>
<dbReference type="InterPro" id="IPR003406">
    <property type="entry name" value="Glyco_trans_14"/>
</dbReference>
<dbReference type="Pfam" id="PF02485">
    <property type="entry name" value="Branch"/>
    <property type="match status" value="1"/>
</dbReference>
<keyword evidence="10" id="KW-0333">Golgi apparatus</keyword>
<dbReference type="Proteomes" id="UP000184436">
    <property type="component" value="Unassembled WGS sequence"/>
</dbReference>
<evidence type="ECO:0000256" key="3">
    <source>
        <dbReference type="ARBA" id="ARBA00022676"/>
    </source>
</evidence>
<keyword evidence="12" id="KW-1015">Disulfide bond</keyword>
<dbReference type="GO" id="GO:0016020">
    <property type="term" value="C:membrane"/>
    <property type="evidence" value="ECO:0007669"/>
    <property type="project" value="InterPro"/>
</dbReference>
<keyword evidence="7" id="KW-0256">Endoplasmic reticulum</keyword>
<dbReference type="PANTHER" id="PTHR46025:SF3">
    <property type="entry name" value="XYLOSYLTRANSFERASE OXT"/>
    <property type="match status" value="1"/>
</dbReference>
<evidence type="ECO:0000256" key="4">
    <source>
        <dbReference type="ARBA" id="ARBA00022679"/>
    </source>
</evidence>
<dbReference type="PANTHER" id="PTHR46025">
    <property type="entry name" value="XYLOSYLTRANSFERASE OXT"/>
    <property type="match status" value="1"/>
</dbReference>
<evidence type="ECO:0000313" key="15">
    <source>
        <dbReference type="EMBL" id="SHF19912.1"/>
    </source>
</evidence>
<evidence type="ECO:0000256" key="9">
    <source>
        <dbReference type="ARBA" id="ARBA00022989"/>
    </source>
</evidence>
<evidence type="ECO:0000256" key="7">
    <source>
        <dbReference type="ARBA" id="ARBA00022824"/>
    </source>
</evidence>
<keyword evidence="8" id="KW-0735">Signal-anchor</keyword>
<keyword evidence="4" id="KW-0808">Transferase</keyword>
<gene>
    <name evidence="15" type="ORF">SAMN05444349_11338</name>
</gene>
<dbReference type="OrthoDB" id="7943907at2"/>
<dbReference type="GO" id="GO:0046872">
    <property type="term" value="F:metal ion binding"/>
    <property type="evidence" value="ECO:0007669"/>
    <property type="project" value="UniProtKB-KW"/>
</dbReference>
<dbReference type="GO" id="GO:0050650">
    <property type="term" value="P:chondroitin sulfate proteoglycan biosynthetic process"/>
    <property type="evidence" value="ECO:0007669"/>
    <property type="project" value="TreeGrafter"/>
</dbReference>